<name>A0ABD5T031_9EURY</name>
<feature type="transmembrane region" description="Helical" evidence="2">
    <location>
        <begin position="36"/>
        <end position="60"/>
    </location>
</feature>
<evidence type="ECO:0008006" key="5">
    <source>
        <dbReference type="Google" id="ProtNLM"/>
    </source>
</evidence>
<feature type="transmembrane region" description="Helical" evidence="2">
    <location>
        <begin position="141"/>
        <end position="162"/>
    </location>
</feature>
<keyword evidence="2" id="KW-1133">Transmembrane helix</keyword>
<dbReference type="Proteomes" id="UP001596383">
    <property type="component" value="Unassembled WGS sequence"/>
</dbReference>
<evidence type="ECO:0000256" key="2">
    <source>
        <dbReference type="SAM" id="Phobius"/>
    </source>
</evidence>
<accession>A0ABD5T031</accession>
<feature type="transmembrane region" description="Helical" evidence="2">
    <location>
        <begin position="109"/>
        <end position="129"/>
    </location>
</feature>
<feature type="region of interest" description="Disordered" evidence="1">
    <location>
        <begin position="1"/>
        <end position="27"/>
    </location>
</feature>
<protein>
    <recommendedName>
        <fullName evidence="5">DUF3995 domain-containing protein</fullName>
    </recommendedName>
</protein>
<evidence type="ECO:0000313" key="4">
    <source>
        <dbReference type="Proteomes" id="UP001596383"/>
    </source>
</evidence>
<reference evidence="3 4" key="1">
    <citation type="journal article" date="2019" name="Int. J. Syst. Evol. Microbiol.">
        <title>The Global Catalogue of Microorganisms (GCM) 10K type strain sequencing project: providing services to taxonomists for standard genome sequencing and annotation.</title>
        <authorList>
            <consortium name="The Broad Institute Genomics Platform"/>
            <consortium name="The Broad Institute Genome Sequencing Center for Infectious Disease"/>
            <person name="Wu L."/>
            <person name="Ma J."/>
        </authorList>
    </citation>
    <scope>NUCLEOTIDE SEQUENCE [LARGE SCALE GENOMIC DNA]</scope>
    <source>
        <strain evidence="3 4">LMG 29247</strain>
    </source>
</reference>
<feature type="transmembrane region" description="Helical" evidence="2">
    <location>
        <begin position="66"/>
        <end position="88"/>
    </location>
</feature>
<comment type="caution">
    <text evidence="3">The sequence shown here is derived from an EMBL/GenBank/DDBJ whole genome shotgun (WGS) entry which is preliminary data.</text>
</comment>
<evidence type="ECO:0000256" key="1">
    <source>
        <dbReference type="SAM" id="MobiDB-lite"/>
    </source>
</evidence>
<proteinExistence type="predicted"/>
<dbReference type="EMBL" id="JBHSWV010000624">
    <property type="protein sequence ID" value="MFC6768813.1"/>
    <property type="molecule type" value="Genomic_DNA"/>
</dbReference>
<dbReference type="RefSeq" id="WP_273741546.1">
    <property type="nucleotide sequence ID" value="NZ_JAQIVI010000624.1"/>
</dbReference>
<dbReference type="AlphaFoldDB" id="A0ABD5T031"/>
<evidence type="ECO:0000313" key="3">
    <source>
        <dbReference type="EMBL" id="MFC6768813.1"/>
    </source>
</evidence>
<keyword evidence="2" id="KW-0812">Transmembrane</keyword>
<keyword evidence="2" id="KW-0472">Membrane</keyword>
<organism evidence="3 4">
    <name type="scientific">Natrinema soli</name>
    <dbReference type="NCBI Taxonomy" id="1930624"/>
    <lineage>
        <taxon>Archaea</taxon>
        <taxon>Methanobacteriati</taxon>
        <taxon>Methanobacteriota</taxon>
        <taxon>Stenosarchaea group</taxon>
        <taxon>Halobacteria</taxon>
        <taxon>Halobacteriales</taxon>
        <taxon>Natrialbaceae</taxon>
        <taxon>Natrinema</taxon>
    </lineage>
</organism>
<gene>
    <name evidence="3" type="ORF">ACFQE6_28520</name>
</gene>
<sequence length="170" mass="18087">MRQFTHQTRSQGGPTETTGRPTDSSRGTELSRVHSALLLAPCTVSTIYLGLAVAVGPALFDTGASGGSRVVAFVLLGSLLHLAGYATIRLDRESHRMARRANGWHPDSRLYVGGGAVALLGLRLCEMIVTGRSVSAPMIYFLGNAVVAVPLASIVAGPVYWLNRRRTASR</sequence>
<keyword evidence="4" id="KW-1185">Reference proteome</keyword>